<dbReference type="NCBIfam" id="NF002759">
    <property type="entry name" value="PRK02813.1"/>
    <property type="match status" value="1"/>
</dbReference>
<keyword evidence="7 9" id="KW-0862">Zinc</keyword>
<dbReference type="InterPro" id="IPR023358">
    <property type="entry name" value="Peptidase_M18_dom2"/>
</dbReference>
<evidence type="ECO:0000256" key="5">
    <source>
        <dbReference type="ARBA" id="ARBA00022723"/>
    </source>
</evidence>
<dbReference type="CDD" id="cd05658">
    <property type="entry name" value="M18_DAP"/>
    <property type="match status" value="1"/>
</dbReference>
<dbReference type="SUPFAM" id="SSF53187">
    <property type="entry name" value="Zn-dependent exopeptidases"/>
    <property type="match status" value="1"/>
</dbReference>
<keyword evidence="4 9" id="KW-0645">Protease</keyword>
<evidence type="ECO:0000256" key="4">
    <source>
        <dbReference type="ARBA" id="ARBA00022670"/>
    </source>
</evidence>
<keyword evidence="12" id="KW-1185">Reference proteome</keyword>
<dbReference type="Gene3D" id="2.30.250.10">
    <property type="entry name" value="Aminopeptidase i, Domain 2"/>
    <property type="match status" value="1"/>
</dbReference>
<organism evidence="11 12">
    <name type="scientific">Anaerovorax odorimutans</name>
    <dbReference type="NCBI Taxonomy" id="109327"/>
    <lineage>
        <taxon>Bacteria</taxon>
        <taxon>Bacillati</taxon>
        <taxon>Bacillota</taxon>
        <taxon>Clostridia</taxon>
        <taxon>Peptostreptococcales</taxon>
        <taxon>Anaerovoracaceae</taxon>
        <taxon>Anaerovorax</taxon>
    </lineage>
</organism>
<dbReference type="Gene3D" id="3.40.630.10">
    <property type="entry name" value="Zn peptidases"/>
    <property type="match status" value="1"/>
</dbReference>
<evidence type="ECO:0000256" key="6">
    <source>
        <dbReference type="ARBA" id="ARBA00022801"/>
    </source>
</evidence>
<proteinExistence type="inferred from homology"/>
<evidence type="ECO:0000256" key="8">
    <source>
        <dbReference type="ARBA" id="ARBA00023049"/>
    </source>
</evidence>
<dbReference type="PRINTS" id="PR00932">
    <property type="entry name" value="AMINO1PTASE"/>
</dbReference>
<dbReference type="InterPro" id="IPR001948">
    <property type="entry name" value="Peptidase_M18"/>
</dbReference>
<evidence type="ECO:0000313" key="12">
    <source>
        <dbReference type="Proteomes" id="UP001524502"/>
    </source>
</evidence>
<evidence type="ECO:0000256" key="3">
    <source>
        <dbReference type="ARBA" id="ARBA00022438"/>
    </source>
</evidence>
<evidence type="ECO:0000313" key="11">
    <source>
        <dbReference type="EMBL" id="MCQ4637813.1"/>
    </source>
</evidence>
<evidence type="ECO:0000256" key="7">
    <source>
        <dbReference type="ARBA" id="ARBA00022833"/>
    </source>
</evidence>
<dbReference type="EC" id="3.4.11.-" evidence="10"/>
<keyword evidence="8 9" id="KW-0482">Metalloprotease</keyword>
<evidence type="ECO:0000256" key="9">
    <source>
        <dbReference type="RuleBase" id="RU004386"/>
    </source>
</evidence>
<accession>A0ABT1RRJ5</accession>
<evidence type="ECO:0000256" key="10">
    <source>
        <dbReference type="RuleBase" id="RU004387"/>
    </source>
</evidence>
<comment type="cofactor">
    <cofactor evidence="1 10">
        <name>Zn(2+)</name>
        <dbReference type="ChEBI" id="CHEBI:29105"/>
    </cofactor>
</comment>
<gene>
    <name evidence="11" type="ORF">NE619_13845</name>
</gene>
<evidence type="ECO:0000256" key="1">
    <source>
        <dbReference type="ARBA" id="ARBA00001947"/>
    </source>
</evidence>
<dbReference type="EMBL" id="JANFXK010000016">
    <property type="protein sequence ID" value="MCQ4637813.1"/>
    <property type="molecule type" value="Genomic_DNA"/>
</dbReference>
<dbReference type="RefSeq" id="WP_256132993.1">
    <property type="nucleotide sequence ID" value="NZ_JANFXK010000016.1"/>
</dbReference>
<reference evidence="11 12" key="1">
    <citation type="submission" date="2022-06" db="EMBL/GenBank/DDBJ databases">
        <title>Isolation of gut microbiota from human fecal samples.</title>
        <authorList>
            <person name="Pamer E.G."/>
            <person name="Barat B."/>
            <person name="Waligurski E."/>
            <person name="Medina S."/>
            <person name="Paddock L."/>
            <person name="Mostad J."/>
        </authorList>
    </citation>
    <scope>NUCLEOTIDE SEQUENCE [LARGE SCALE GENOMIC DNA]</scope>
    <source>
        <strain evidence="11 12">SL.3.17</strain>
    </source>
</reference>
<dbReference type="GO" id="GO:0004177">
    <property type="term" value="F:aminopeptidase activity"/>
    <property type="evidence" value="ECO:0007669"/>
    <property type="project" value="UniProtKB-KW"/>
</dbReference>
<comment type="similarity">
    <text evidence="2 9">Belongs to the peptidase M18 family.</text>
</comment>
<keyword evidence="3 9" id="KW-0031">Aminopeptidase</keyword>
<dbReference type="Proteomes" id="UP001524502">
    <property type="component" value="Unassembled WGS sequence"/>
</dbReference>
<comment type="caution">
    <text evidence="11">The sequence shown here is derived from an EMBL/GenBank/DDBJ whole genome shotgun (WGS) entry which is preliminary data.</text>
</comment>
<name>A0ABT1RRJ5_9FIRM</name>
<dbReference type="Pfam" id="PF02127">
    <property type="entry name" value="Peptidase_M18"/>
    <property type="match status" value="1"/>
</dbReference>
<evidence type="ECO:0000256" key="2">
    <source>
        <dbReference type="ARBA" id="ARBA00008290"/>
    </source>
</evidence>
<protein>
    <recommendedName>
        <fullName evidence="10">M18 family aminopeptidase</fullName>
        <ecNumber evidence="10">3.4.11.-</ecNumber>
    </recommendedName>
</protein>
<dbReference type="PANTHER" id="PTHR28570:SF3">
    <property type="entry name" value="ASPARTYL AMINOPEPTIDASE"/>
    <property type="match status" value="1"/>
</dbReference>
<dbReference type="PANTHER" id="PTHR28570">
    <property type="entry name" value="ASPARTYL AMINOPEPTIDASE"/>
    <property type="match status" value="1"/>
</dbReference>
<dbReference type="SUPFAM" id="SSF101821">
    <property type="entry name" value="Aminopeptidase/glucanase lid domain"/>
    <property type="match status" value="1"/>
</dbReference>
<keyword evidence="6 9" id="KW-0378">Hydrolase</keyword>
<sequence length="436" mass="47883">MKHTTNDQLLDFIGKSPSCYHAIFNMKQELIEEGFEELNEADSWKLASGGRYFVTRNLSSLIAFRVPKESSGGFHITVSHSDSPTFKIKENCELEKEKHYVQLNVEKYGGMAMPGWLDRPLSAAGRVLVKEGSSVETRLVNLDRDLLLIPSLAIHMNKDVNDGYKFNPQTDLLPLYGDESAAGTFMEQVAKAAGVKKEAILGNDLFLYLRMKGSIWGAGGEYISSPRLDDLQCAFASLKGFLSAEKPAAISLHCVLDNEEVGSGTKQGAASTFLKDTLKRILIGLGADQESYHTMLAKSFMLSADNAHAVHPGHTDKTDPTNRPYMNQGVVIKYNANQKYTTDGVSAAIFKAICQKADIPCQTFLNRSDMAGGSTLGNISNTQVPMNTIDIGLAQLAMHSPYETAGAKDTDYLIRAIRGFYESRILCSKDGSYEIF</sequence>
<keyword evidence="5 9" id="KW-0479">Metal-binding</keyword>